<feature type="disulfide bond" evidence="4">
    <location>
        <begin position="88"/>
        <end position="122"/>
    </location>
</feature>
<feature type="domain" description="ADAMTS/ADAMTS-like cysteine-rich" evidence="6">
    <location>
        <begin position="157"/>
        <end position="231"/>
    </location>
</feature>
<keyword evidence="8" id="KW-1185">Reference proteome</keyword>
<protein>
    <recommendedName>
        <fullName evidence="6">ADAMTS/ADAMTS-like cysteine-rich domain-containing protein</fullName>
    </recommendedName>
</protein>
<evidence type="ECO:0000313" key="8">
    <source>
        <dbReference type="Proteomes" id="UP000694421"/>
    </source>
</evidence>
<evidence type="ECO:0000259" key="6">
    <source>
        <dbReference type="Pfam" id="PF19236"/>
    </source>
</evidence>
<dbReference type="Pfam" id="PF19236">
    <property type="entry name" value="ADAMTS_CR_3"/>
    <property type="match status" value="1"/>
</dbReference>
<dbReference type="Pfam" id="PF00090">
    <property type="entry name" value="TSP_1"/>
    <property type="match status" value="1"/>
</dbReference>
<feature type="disulfide bond" evidence="4">
    <location>
        <begin position="92"/>
        <end position="127"/>
    </location>
</feature>
<reference evidence="7" key="2">
    <citation type="submission" date="2025-09" db="UniProtKB">
        <authorList>
            <consortium name="Ensembl"/>
        </authorList>
    </citation>
    <scope>IDENTIFICATION</scope>
</reference>
<dbReference type="GO" id="GO:0004222">
    <property type="term" value="F:metalloendopeptidase activity"/>
    <property type="evidence" value="ECO:0007669"/>
    <property type="project" value="TreeGrafter"/>
</dbReference>
<comment type="subcellular location">
    <subcellularLocation>
        <location evidence="1">Secreted</location>
    </subcellularLocation>
</comment>
<dbReference type="InterPro" id="IPR036383">
    <property type="entry name" value="TSP1_rpt_sf"/>
</dbReference>
<dbReference type="GeneTree" id="ENSGT00940000160456"/>
<evidence type="ECO:0000256" key="1">
    <source>
        <dbReference type="ARBA" id="ARBA00004613"/>
    </source>
</evidence>
<name>A0A8D0BI41_SALMN</name>
<reference evidence="7" key="1">
    <citation type="submission" date="2025-08" db="UniProtKB">
        <authorList>
            <consortium name="Ensembl"/>
        </authorList>
    </citation>
    <scope>IDENTIFICATION</scope>
</reference>
<dbReference type="SMART" id="SM00209">
    <property type="entry name" value="TSP1"/>
    <property type="match status" value="1"/>
</dbReference>
<dbReference type="InterPro" id="IPR013273">
    <property type="entry name" value="ADAMTS/ADAMTS-like"/>
</dbReference>
<dbReference type="FunFam" id="2.20.100.10:FF:000001">
    <property type="entry name" value="semaphorin-5A isoform X1"/>
    <property type="match status" value="1"/>
</dbReference>
<dbReference type="PROSITE" id="PS50092">
    <property type="entry name" value="TSP1"/>
    <property type="match status" value="1"/>
</dbReference>
<dbReference type="OMA" id="KSQHATG"/>
<dbReference type="PANTHER" id="PTHR13723:SF173">
    <property type="entry name" value="ADAMTS-LIKE PROTEIN 5"/>
    <property type="match status" value="1"/>
</dbReference>
<dbReference type="InterPro" id="IPR045371">
    <property type="entry name" value="ADAMTS_CR_3"/>
</dbReference>
<dbReference type="AlphaFoldDB" id="A0A8D0BI41"/>
<dbReference type="GO" id="GO:0031012">
    <property type="term" value="C:extracellular matrix"/>
    <property type="evidence" value="ECO:0007669"/>
    <property type="project" value="TreeGrafter"/>
</dbReference>
<feature type="disulfide bond" evidence="4">
    <location>
        <begin position="103"/>
        <end position="112"/>
    </location>
</feature>
<feature type="region of interest" description="Disordered" evidence="5">
    <location>
        <begin position="54"/>
        <end position="75"/>
    </location>
</feature>
<keyword evidence="2" id="KW-0964">Secreted</keyword>
<sequence>MAAGGTAGAADLWRLGRALGQEVPTTEPLGVRSFSSPWRVLLLVWLTFACGGQGTSGGSPGPGQPPQIRRQRQTGHGMWTPWGSWSACSGTCGDGASFRARRCIRFPEEEPCRGKARQYRVCRLDECPAGSVPFRDIQCSLYNGKLILESQTPYQWVPFYGAPNLCDLNCLAEGHNFYYTFGRVLDGTRCSPDSPDLCISGRCLRAGCDGILGSDAQTDACGICNGQNASCVFVQQLFQAAFPTSGFFGYNNVTR</sequence>
<evidence type="ECO:0000256" key="2">
    <source>
        <dbReference type="ARBA" id="ARBA00022525"/>
    </source>
</evidence>
<dbReference type="GO" id="GO:0030198">
    <property type="term" value="P:extracellular matrix organization"/>
    <property type="evidence" value="ECO:0007669"/>
    <property type="project" value="InterPro"/>
</dbReference>
<organism evidence="7 8">
    <name type="scientific">Salvator merianae</name>
    <name type="common">Argentine black and white tegu</name>
    <name type="synonym">Tupinambis merianae</name>
    <dbReference type="NCBI Taxonomy" id="96440"/>
    <lineage>
        <taxon>Eukaryota</taxon>
        <taxon>Metazoa</taxon>
        <taxon>Chordata</taxon>
        <taxon>Craniata</taxon>
        <taxon>Vertebrata</taxon>
        <taxon>Euteleostomi</taxon>
        <taxon>Lepidosauria</taxon>
        <taxon>Squamata</taxon>
        <taxon>Bifurcata</taxon>
        <taxon>Unidentata</taxon>
        <taxon>Episquamata</taxon>
        <taxon>Laterata</taxon>
        <taxon>Teiioidea</taxon>
        <taxon>Teiidae</taxon>
        <taxon>Salvator</taxon>
    </lineage>
</organism>
<evidence type="ECO:0000313" key="7">
    <source>
        <dbReference type="Ensembl" id="ENSSMRP00000008686.1"/>
    </source>
</evidence>
<keyword evidence="3 4" id="KW-1015">Disulfide bond</keyword>
<dbReference type="Ensembl" id="ENSSMRT00000010140.1">
    <property type="protein sequence ID" value="ENSSMRP00000008686.1"/>
    <property type="gene ID" value="ENSSMRG00000006955.1"/>
</dbReference>
<dbReference type="InterPro" id="IPR000884">
    <property type="entry name" value="TSP1_rpt"/>
</dbReference>
<dbReference type="Proteomes" id="UP000694421">
    <property type="component" value="Unplaced"/>
</dbReference>
<evidence type="ECO:0000256" key="5">
    <source>
        <dbReference type="SAM" id="MobiDB-lite"/>
    </source>
</evidence>
<dbReference type="GO" id="GO:0006508">
    <property type="term" value="P:proteolysis"/>
    <property type="evidence" value="ECO:0007669"/>
    <property type="project" value="TreeGrafter"/>
</dbReference>
<dbReference type="PANTHER" id="PTHR13723">
    <property type="entry name" value="ADAMTS A DISINTEGRIN AND METALLOPROTEASE WITH THROMBOSPONDIN MOTIFS PROTEASE"/>
    <property type="match status" value="1"/>
</dbReference>
<proteinExistence type="predicted"/>
<evidence type="ECO:0000256" key="3">
    <source>
        <dbReference type="ARBA" id="ARBA00023157"/>
    </source>
</evidence>
<dbReference type="SUPFAM" id="SSF82895">
    <property type="entry name" value="TSP-1 type 1 repeat"/>
    <property type="match status" value="1"/>
</dbReference>
<dbReference type="PRINTS" id="PR01857">
    <property type="entry name" value="ADAMTSFAMILY"/>
</dbReference>
<accession>A0A8D0BI41</accession>
<dbReference type="InterPro" id="IPR050439">
    <property type="entry name" value="ADAMTS_ADAMTS-like"/>
</dbReference>
<dbReference type="Gene3D" id="2.20.100.10">
    <property type="entry name" value="Thrombospondin type-1 (TSP1) repeat"/>
    <property type="match status" value="1"/>
</dbReference>
<dbReference type="GO" id="GO:0005576">
    <property type="term" value="C:extracellular region"/>
    <property type="evidence" value="ECO:0007669"/>
    <property type="project" value="UniProtKB-SubCell"/>
</dbReference>
<evidence type="ECO:0000256" key="4">
    <source>
        <dbReference type="PIRSR" id="PIRSR613273-3"/>
    </source>
</evidence>